<evidence type="ECO:0000259" key="15">
    <source>
        <dbReference type="PROSITE" id="PS51686"/>
    </source>
</evidence>
<dbReference type="Pfam" id="PF01189">
    <property type="entry name" value="Methyltr_RsmB-F"/>
    <property type="match status" value="1"/>
</dbReference>
<feature type="binding site" evidence="14">
    <location>
        <position position="287"/>
    </location>
    <ligand>
        <name>S-adenosyl-L-methionine</name>
        <dbReference type="ChEBI" id="CHEBI:59789"/>
    </ligand>
</feature>
<sequence length="452" mass="50798">MVKATNTNPRMHAAKILDRICFEHAYSHLALHEALRDRQLPEKDARFVTEVVYGTIKRLNTIDYILGSSMKQPFKKADRRVQTILRMSAYQLLYMDRVPDRAAIHEGVELAKKWGRKGLKGFVNGVLRSVGRQGIPDFTEIEDPVKRIALATSHPEWLVRKWIQAYGKENTLAMCEANVKRAYTMLRVNRLKTCRDDLQVDLQNEGIETTPGNLTSDSLIVTGGQAQKSSSFTNGAFSFQDESSMLVTYALDVRPGMNVLDACAAPGGKACHIAERLADNGQVIANDIHPHKQTLIDEQAGRLRLKSVTSRTGDAAELTNTYKSETFDRVLVDAPCSGLGVVKAKPDIKWHTKKEEIEKLPELQLRILEEAARLLRKGGILVYSTCTVMPEENEEVVAHFLQKYGSSFELDETLDSRIGLRSTRRGQRLILPQQFNSDGFYIAALKKRDEQG</sequence>
<evidence type="ECO:0000256" key="3">
    <source>
        <dbReference type="ARBA" id="ARBA00007494"/>
    </source>
</evidence>
<feature type="binding site" evidence="14">
    <location>
        <position position="333"/>
    </location>
    <ligand>
        <name>S-adenosyl-L-methionine</name>
        <dbReference type="ChEBI" id="CHEBI:59789"/>
    </ligand>
</feature>
<evidence type="ECO:0000256" key="1">
    <source>
        <dbReference type="ARBA" id="ARBA00002724"/>
    </source>
</evidence>
<evidence type="ECO:0000313" key="16">
    <source>
        <dbReference type="EMBL" id="MBB6449347.1"/>
    </source>
</evidence>
<dbReference type="SUPFAM" id="SSF48013">
    <property type="entry name" value="NusB-like"/>
    <property type="match status" value="1"/>
</dbReference>
<evidence type="ECO:0000256" key="6">
    <source>
        <dbReference type="ARBA" id="ARBA00022552"/>
    </source>
</evidence>
<dbReference type="InterPro" id="IPR023267">
    <property type="entry name" value="RCMT"/>
</dbReference>
<proteinExistence type="inferred from homology"/>
<dbReference type="SUPFAM" id="SSF53335">
    <property type="entry name" value="S-adenosyl-L-methionine-dependent methyltransferases"/>
    <property type="match status" value="1"/>
</dbReference>
<dbReference type="Proteomes" id="UP000568839">
    <property type="component" value="Unassembled WGS sequence"/>
</dbReference>
<dbReference type="PROSITE" id="PS01153">
    <property type="entry name" value="NOL1_NOP2_SUN"/>
    <property type="match status" value="1"/>
</dbReference>
<dbReference type="NCBIfam" id="TIGR00563">
    <property type="entry name" value="rsmB"/>
    <property type="match status" value="1"/>
</dbReference>
<dbReference type="InterPro" id="IPR035926">
    <property type="entry name" value="NusB-like_sf"/>
</dbReference>
<dbReference type="Pfam" id="PF01029">
    <property type="entry name" value="NusB"/>
    <property type="match status" value="1"/>
</dbReference>
<dbReference type="Gene3D" id="3.40.50.150">
    <property type="entry name" value="Vaccinia Virus protein VP39"/>
    <property type="match status" value="1"/>
</dbReference>
<dbReference type="InterPro" id="IPR004573">
    <property type="entry name" value="rRNA_ssu_MeTfrase_B"/>
</dbReference>
<dbReference type="Pfam" id="PF22458">
    <property type="entry name" value="RsmF-B_ferredox"/>
    <property type="match status" value="1"/>
</dbReference>
<dbReference type="RefSeq" id="WP_246407002.1">
    <property type="nucleotide sequence ID" value="NZ_JACHHJ010000001.1"/>
</dbReference>
<evidence type="ECO:0000256" key="14">
    <source>
        <dbReference type="PROSITE-ProRule" id="PRU01023"/>
    </source>
</evidence>
<dbReference type="InterPro" id="IPR054728">
    <property type="entry name" value="RsmB-like_ferredoxin"/>
</dbReference>
<dbReference type="FunFam" id="3.40.50.150:FF:000022">
    <property type="entry name" value="Ribosomal RNA small subunit methyltransferase B"/>
    <property type="match status" value="1"/>
</dbReference>
<dbReference type="AlphaFoldDB" id="A0A841PKF3"/>
<keyword evidence="7 14" id="KW-0489">Methyltransferase</keyword>
<accession>A0A841PKF3</accession>
<evidence type="ECO:0000256" key="12">
    <source>
        <dbReference type="ARBA" id="ARBA00031088"/>
    </source>
</evidence>
<dbReference type="GO" id="GO:0006355">
    <property type="term" value="P:regulation of DNA-templated transcription"/>
    <property type="evidence" value="ECO:0007669"/>
    <property type="project" value="InterPro"/>
</dbReference>
<name>A0A841PKF3_9BACL</name>
<evidence type="ECO:0000256" key="4">
    <source>
        <dbReference type="ARBA" id="ARBA00012140"/>
    </source>
</evidence>
<keyword evidence="8 14" id="KW-0808">Transferase</keyword>
<reference evidence="16 17" key="1">
    <citation type="submission" date="2020-08" db="EMBL/GenBank/DDBJ databases">
        <title>Genomic Encyclopedia of Type Strains, Phase IV (KMG-IV): sequencing the most valuable type-strain genomes for metagenomic binning, comparative biology and taxonomic classification.</title>
        <authorList>
            <person name="Goeker M."/>
        </authorList>
    </citation>
    <scope>NUCLEOTIDE SEQUENCE [LARGE SCALE GENOMIC DNA]</scope>
    <source>
        <strain evidence="16 17">DSM 21769</strain>
    </source>
</reference>
<dbReference type="GO" id="GO:0005737">
    <property type="term" value="C:cytoplasm"/>
    <property type="evidence" value="ECO:0007669"/>
    <property type="project" value="UniProtKB-SubCell"/>
</dbReference>
<protein>
    <recommendedName>
        <fullName evidence="4">16S rRNA (cytosine(967)-C(5))-methyltransferase</fullName>
        <ecNumber evidence="4">2.1.1.176</ecNumber>
    </recommendedName>
    <alternativeName>
        <fullName evidence="11">16S rRNA m5C967 methyltransferase</fullName>
    </alternativeName>
    <alternativeName>
        <fullName evidence="12">rRNA (cytosine-C(5)-)-methyltransferase RsmB</fullName>
    </alternativeName>
</protein>
<dbReference type="InterPro" id="IPR049560">
    <property type="entry name" value="MeTrfase_RsmB-F_NOP2_cat"/>
</dbReference>
<dbReference type="CDD" id="cd02440">
    <property type="entry name" value="AdoMet_MTases"/>
    <property type="match status" value="1"/>
</dbReference>
<dbReference type="NCBIfam" id="NF011494">
    <property type="entry name" value="PRK14902.1"/>
    <property type="match status" value="1"/>
</dbReference>
<dbReference type="Gene3D" id="1.10.940.10">
    <property type="entry name" value="NusB-like"/>
    <property type="match status" value="1"/>
</dbReference>
<evidence type="ECO:0000256" key="9">
    <source>
        <dbReference type="ARBA" id="ARBA00022691"/>
    </source>
</evidence>
<comment type="caution">
    <text evidence="16">The sequence shown here is derived from an EMBL/GenBank/DDBJ whole genome shotgun (WGS) entry which is preliminary data.</text>
</comment>
<dbReference type="EC" id="2.1.1.176" evidence="4"/>
<evidence type="ECO:0000313" key="17">
    <source>
        <dbReference type="Proteomes" id="UP000568839"/>
    </source>
</evidence>
<dbReference type="PROSITE" id="PS51686">
    <property type="entry name" value="SAM_MT_RSMB_NOP"/>
    <property type="match status" value="1"/>
</dbReference>
<dbReference type="InterPro" id="IPR006027">
    <property type="entry name" value="NusB_RsmB_TIM44"/>
</dbReference>
<evidence type="ECO:0000256" key="8">
    <source>
        <dbReference type="ARBA" id="ARBA00022679"/>
    </source>
</evidence>
<evidence type="ECO:0000256" key="13">
    <source>
        <dbReference type="ARBA" id="ARBA00047283"/>
    </source>
</evidence>
<evidence type="ECO:0000256" key="2">
    <source>
        <dbReference type="ARBA" id="ARBA00004496"/>
    </source>
</evidence>
<dbReference type="Gene3D" id="3.30.70.1170">
    <property type="entry name" value="Sun protein, domain 3"/>
    <property type="match status" value="1"/>
</dbReference>
<dbReference type="PRINTS" id="PR02008">
    <property type="entry name" value="RCMTFAMILY"/>
</dbReference>
<keyword evidence="5" id="KW-0963">Cytoplasm</keyword>
<gene>
    <name evidence="16" type="ORF">HNR44_001296</name>
</gene>
<feature type="active site" description="Nucleophile" evidence="14">
    <location>
        <position position="386"/>
    </location>
</feature>
<feature type="domain" description="SAM-dependent MTase RsmB/NOP-type" evidence="15">
    <location>
        <begin position="174"/>
        <end position="448"/>
    </location>
</feature>
<keyword evidence="17" id="KW-1185">Reference proteome</keyword>
<evidence type="ECO:0000256" key="7">
    <source>
        <dbReference type="ARBA" id="ARBA00022603"/>
    </source>
</evidence>
<feature type="binding site" evidence="14">
    <location>
        <begin position="263"/>
        <end position="269"/>
    </location>
    <ligand>
        <name>S-adenosyl-L-methionine</name>
        <dbReference type="ChEBI" id="CHEBI:59789"/>
    </ligand>
</feature>
<dbReference type="PANTHER" id="PTHR22807:SF53">
    <property type="entry name" value="RIBOSOMAL RNA SMALL SUBUNIT METHYLTRANSFERASE B-RELATED"/>
    <property type="match status" value="1"/>
</dbReference>
<dbReference type="GO" id="GO:0003723">
    <property type="term" value="F:RNA binding"/>
    <property type="evidence" value="ECO:0007669"/>
    <property type="project" value="UniProtKB-UniRule"/>
</dbReference>
<keyword evidence="6" id="KW-0698">rRNA processing</keyword>
<dbReference type="InterPro" id="IPR001678">
    <property type="entry name" value="MeTrfase_RsmB-F_NOP2_dom"/>
</dbReference>
<evidence type="ECO:0000256" key="11">
    <source>
        <dbReference type="ARBA" id="ARBA00030399"/>
    </source>
</evidence>
<keyword evidence="9 14" id="KW-0949">S-adenosyl-L-methionine</keyword>
<comment type="catalytic activity">
    <reaction evidence="13">
        <text>cytidine(967) in 16S rRNA + S-adenosyl-L-methionine = 5-methylcytidine(967) in 16S rRNA + S-adenosyl-L-homocysteine + H(+)</text>
        <dbReference type="Rhea" id="RHEA:42748"/>
        <dbReference type="Rhea" id="RHEA-COMP:10219"/>
        <dbReference type="Rhea" id="RHEA-COMP:10220"/>
        <dbReference type="ChEBI" id="CHEBI:15378"/>
        <dbReference type="ChEBI" id="CHEBI:57856"/>
        <dbReference type="ChEBI" id="CHEBI:59789"/>
        <dbReference type="ChEBI" id="CHEBI:74483"/>
        <dbReference type="ChEBI" id="CHEBI:82748"/>
        <dbReference type="EC" id="2.1.1.176"/>
    </reaction>
</comment>
<dbReference type="InterPro" id="IPR029063">
    <property type="entry name" value="SAM-dependent_MTases_sf"/>
</dbReference>
<organism evidence="16 17">
    <name type="scientific">Geomicrobium halophilum</name>
    <dbReference type="NCBI Taxonomy" id="549000"/>
    <lineage>
        <taxon>Bacteria</taxon>
        <taxon>Bacillati</taxon>
        <taxon>Bacillota</taxon>
        <taxon>Bacilli</taxon>
        <taxon>Bacillales</taxon>
        <taxon>Geomicrobium</taxon>
    </lineage>
</organism>
<evidence type="ECO:0000256" key="5">
    <source>
        <dbReference type="ARBA" id="ARBA00022490"/>
    </source>
</evidence>
<keyword evidence="10 14" id="KW-0694">RNA-binding</keyword>
<dbReference type="EMBL" id="JACHHJ010000001">
    <property type="protein sequence ID" value="MBB6449347.1"/>
    <property type="molecule type" value="Genomic_DNA"/>
</dbReference>
<evidence type="ECO:0000256" key="10">
    <source>
        <dbReference type="ARBA" id="ARBA00022884"/>
    </source>
</evidence>
<dbReference type="PANTHER" id="PTHR22807">
    <property type="entry name" value="NOP2 YEAST -RELATED NOL1/NOP2/FMU SUN DOMAIN-CONTAINING"/>
    <property type="match status" value="1"/>
</dbReference>
<comment type="function">
    <text evidence="1">Specifically methylates the cytosine at position 967 (m5C967) of 16S rRNA.</text>
</comment>
<feature type="binding site" evidence="14">
    <location>
        <position position="314"/>
    </location>
    <ligand>
        <name>S-adenosyl-L-methionine</name>
        <dbReference type="ChEBI" id="CHEBI:59789"/>
    </ligand>
</feature>
<comment type="subcellular location">
    <subcellularLocation>
        <location evidence="2">Cytoplasm</location>
    </subcellularLocation>
</comment>
<dbReference type="GO" id="GO:0008649">
    <property type="term" value="F:rRNA methyltransferase activity"/>
    <property type="evidence" value="ECO:0007669"/>
    <property type="project" value="InterPro"/>
</dbReference>
<dbReference type="InterPro" id="IPR018314">
    <property type="entry name" value="RsmB/NOL1/NOP2-like_CS"/>
</dbReference>
<dbReference type="FunFam" id="1.10.940.10:FF:000006">
    <property type="entry name" value="16S rRNA (Cytosine(967)-C(5))-methyltransferase RsmB"/>
    <property type="match status" value="1"/>
</dbReference>
<comment type="similarity">
    <text evidence="3 14">Belongs to the class I-like SAM-binding methyltransferase superfamily. RsmB/NOP family.</text>
</comment>